<organism evidence="2 3">
    <name type="scientific">Mycobacterium asiaticum</name>
    <dbReference type="NCBI Taxonomy" id="1790"/>
    <lineage>
        <taxon>Bacteria</taxon>
        <taxon>Bacillati</taxon>
        <taxon>Actinomycetota</taxon>
        <taxon>Actinomycetes</taxon>
        <taxon>Mycobacteriales</taxon>
        <taxon>Mycobacteriaceae</taxon>
        <taxon>Mycobacterium</taxon>
    </lineage>
</organism>
<gene>
    <name evidence="2" type="ORF">A5640_14995</name>
</gene>
<dbReference type="Proteomes" id="UP000093925">
    <property type="component" value="Unassembled WGS sequence"/>
</dbReference>
<comment type="caution">
    <text evidence="2">The sequence shown here is derived from an EMBL/GenBank/DDBJ whole genome shotgun (WGS) entry which is preliminary data.</text>
</comment>
<name>A0A1A3KK15_MYCAS</name>
<dbReference type="EMBL" id="LZLM01000080">
    <property type="protein sequence ID" value="OBJ84738.1"/>
    <property type="molecule type" value="Genomic_DNA"/>
</dbReference>
<evidence type="ECO:0000313" key="2">
    <source>
        <dbReference type="EMBL" id="OBJ84738.1"/>
    </source>
</evidence>
<protein>
    <recommendedName>
        <fullName evidence="1">4Fe-4S Wbl-type domain-containing protein</fullName>
    </recommendedName>
</protein>
<evidence type="ECO:0000313" key="3">
    <source>
        <dbReference type="Proteomes" id="UP000093925"/>
    </source>
</evidence>
<proteinExistence type="predicted"/>
<dbReference type="InterPro" id="IPR034768">
    <property type="entry name" value="4FE4S_WBL"/>
</dbReference>
<dbReference type="Pfam" id="PF02467">
    <property type="entry name" value="Whib"/>
    <property type="match status" value="1"/>
</dbReference>
<dbReference type="AlphaFoldDB" id="A0A1A3KK15"/>
<sequence>MRTEVRVFHTEQDLPCTEDPELFFDLYQKRRAISRCQECPFRGRCGYNAVALGATHGVWGGVMLPGRYPPKLQRTYVRLVEQFEQRRADELGDAAVGPLPDLLAITGQDEDYPDTESRGAA</sequence>
<feature type="domain" description="4Fe-4S Wbl-type" evidence="1">
    <location>
        <begin position="15"/>
        <end position="69"/>
    </location>
</feature>
<reference evidence="2 3" key="1">
    <citation type="submission" date="2016-06" db="EMBL/GenBank/DDBJ databases">
        <authorList>
            <person name="Kjaerup R.B."/>
            <person name="Dalgaard T.S."/>
            <person name="Juul-Madsen H.R."/>
        </authorList>
    </citation>
    <scope>NUCLEOTIDE SEQUENCE [LARGE SCALE GENOMIC DNA]</scope>
    <source>
        <strain evidence="2 3">1276495.2</strain>
    </source>
</reference>
<evidence type="ECO:0000259" key="1">
    <source>
        <dbReference type="PROSITE" id="PS51674"/>
    </source>
</evidence>
<dbReference type="PROSITE" id="PS51674">
    <property type="entry name" value="4FE4S_WBL"/>
    <property type="match status" value="1"/>
</dbReference>
<accession>A0A1A3KK15</accession>